<dbReference type="EMBL" id="JBHSKF010000003">
    <property type="protein sequence ID" value="MFC5286999.1"/>
    <property type="molecule type" value="Genomic_DNA"/>
</dbReference>
<accession>A0ABW0EM00</accession>
<evidence type="ECO:0000256" key="3">
    <source>
        <dbReference type="ARBA" id="ARBA00022827"/>
    </source>
</evidence>
<proteinExistence type="inferred from homology"/>
<name>A0ABW0EM00_9PSEU</name>
<reference evidence="8" key="1">
    <citation type="journal article" date="2019" name="Int. J. Syst. Evol. Microbiol.">
        <title>The Global Catalogue of Microorganisms (GCM) 10K type strain sequencing project: providing services to taxonomists for standard genome sequencing and annotation.</title>
        <authorList>
            <consortium name="The Broad Institute Genomics Platform"/>
            <consortium name="The Broad Institute Genome Sequencing Center for Infectious Disease"/>
            <person name="Wu L."/>
            <person name="Ma J."/>
        </authorList>
    </citation>
    <scope>NUCLEOTIDE SEQUENCE [LARGE SCALE GENOMIC DNA]</scope>
    <source>
        <strain evidence="8">CCUG 59778</strain>
    </source>
</reference>
<dbReference type="SUPFAM" id="SSF48173">
    <property type="entry name" value="Cryptochrome/photolyase FAD-binding domain"/>
    <property type="match status" value="1"/>
</dbReference>
<dbReference type="Gene3D" id="1.10.579.10">
    <property type="entry name" value="DNA Cyclobutane Dipyrimidine Photolyase, subunit A, domain 3"/>
    <property type="match status" value="1"/>
</dbReference>
<comment type="caution">
    <text evidence="7">The sequence shown here is derived from an EMBL/GenBank/DDBJ whole genome shotgun (WGS) entry which is preliminary data.</text>
</comment>
<keyword evidence="2 5" id="KW-0285">Flavoprotein</keyword>
<dbReference type="InterPro" id="IPR002081">
    <property type="entry name" value="Cryptochrome/DNA_photolyase_1"/>
</dbReference>
<comment type="cofactor">
    <cofactor evidence="1">
        <name>FAD</name>
        <dbReference type="ChEBI" id="CHEBI:57692"/>
    </cofactor>
</comment>
<dbReference type="InterPro" id="IPR006050">
    <property type="entry name" value="DNA_photolyase_N"/>
</dbReference>
<dbReference type="InterPro" id="IPR014729">
    <property type="entry name" value="Rossmann-like_a/b/a_fold"/>
</dbReference>
<sequence length="447" mass="49739">MSAVAPSIMWFRRDLRLGDHPALLAAAERDSAAVALYVLDERLGDRSGKPRLAFLHACLRALDEQLDGRLLVVRGDPVDVVPRVAAAFGSDSVHVSADAGPYGRERDKAVEAALSDVEFVRTGSPYAVTPGRVTKGDGTPYKVFTPFSRAWAEHGWRKPADTDASTVDWIDPSTKDGGPRRVRIPEGPAVDAALPEAGEHAALAAWEAFRDEKLPDYAKRRDRPDLDGTSRMSAYLRWGCVHPRTLLADLGPGDTTYRAELAWREFYADVLWHRPESARENFNPKFDALRHDTGKAAAARFEAWCAGETGYPIVDAGMRQLLAEGWMHNRVRMITASFLTKDLHVPWWLGARHFMTHLVDGDLASNQHGWQWTAGTGTDAAPYFRVFNPTTQGRKFDPDGAYIRRYVPELRDHDGDVHEPKGASGYHAPIVDHAEERKVALDRYAEL</sequence>
<dbReference type="PROSITE" id="PS51645">
    <property type="entry name" value="PHR_CRY_ALPHA_BETA"/>
    <property type="match status" value="1"/>
</dbReference>
<dbReference type="PANTHER" id="PTHR11455">
    <property type="entry name" value="CRYPTOCHROME"/>
    <property type="match status" value="1"/>
</dbReference>
<evidence type="ECO:0000256" key="4">
    <source>
        <dbReference type="ARBA" id="ARBA00022991"/>
    </source>
</evidence>
<dbReference type="EC" id="4.1.99.3" evidence="7"/>
<evidence type="ECO:0000256" key="1">
    <source>
        <dbReference type="ARBA" id="ARBA00001974"/>
    </source>
</evidence>
<dbReference type="InterPro" id="IPR018394">
    <property type="entry name" value="DNA_photolyase_1_CS_C"/>
</dbReference>
<protein>
    <submittedName>
        <fullName evidence="7">Cryptochrome/photolyase family protein</fullName>
        <ecNumber evidence="7">4.1.99.3</ecNumber>
    </submittedName>
</protein>
<feature type="domain" description="Photolyase/cryptochrome alpha/beta" evidence="6">
    <location>
        <begin position="5"/>
        <end position="127"/>
    </location>
</feature>
<evidence type="ECO:0000313" key="8">
    <source>
        <dbReference type="Proteomes" id="UP001596157"/>
    </source>
</evidence>
<dbReference type="RefSeq" id="WP_378245506.1">
    <property type="nucleotide sequence ID" value="NZ_JBHSKF010000003.1"/>
</dbReference>
<keyword evidence="8" id="KW-1185">Reference proteome</keyword>
<dbReference type="GO" id="GO:0003904">
    <property type="term" value="F:deoxyribodipyrimidine photo-lyase activity"/>
    <property type="evidence" value="ECO:0007669"/>
    <property type="project" value="UniProtKB-EC"/>
</dbReference>
<dbReference type="Gene3D" id="3.40.50.620">
    <property type="entry name" value="HUPs"/>
    <property type="match status" value="1"/>
</dbReference>
<keyword evidence="4 5" id="KW-0157">Chromophore</keyword>
<comment type="similarity">
    <text evidence="5">Belongs to the DNA photolyase family.</text>
</comment>
<dbReference type="Pfam" id="PF00875">
    <property type="entry name" value="DNA_photolyase"/>
    <property type="match status" value="1"/>
</dbReference>
<dbReference type="PRINTS" id="PR00147">
    <property type="entry name" value="DNAPHOTLYASE"/>
</dbReference>
<dbReference type="SUPFAM" id="SSF52425">
    <property type="entry name" value="Cryptochrome/photolyase, N-terminal domain"/>
    <property type="match status" value="1"/>
</dbReference>
<dbReference type="PROSITE" id="PS00394">
    <property type="entry name" value="DNA_PHOTOLYASES_1_1"/>
    <property type="match status" value="1"/>
</dbReference>
<dbReference type="InterPro" id="IPR036155">
    <property type="entry name" value="Crypto/Photolyase_N_sf"/>
</dbReference>
<gene>
    <name evidence="7" type="ORF">ACFPM7_08040</name>
</gene>
<dbReference type="PANTHER" id="PTHR11455:SF9">
    <property type="entry name" value="CRYPTOCHROME CIRCADIAN CLOCK 5 ISOFORM X1"/>
    <property type="match status" value="1"/>
</dbReference>
<dbReference type="Pfam" id="PF03441">
    <property type="entry name" value="FAD_binding_7"/>
    <property type="match status" value="1"/>
</dbReference>
<keyword evidence="3 5" id="KW-0274">FAD</keyword>
<dbReference type="Gene3D" id="1.25.40.80">
    <property type="match status" value="1"/>
</dbReference>
<dbReference type="InterPro" id="IPR036134">
    <property type="entry name" value="Crypto/Photolyase_FAD-like_sf"/>
</dbReference>
<keyword evidence="7" id="KW-0456">Lyase</keyword>
<evidence type="ECO:0000259" key="6">
    <source>
        <dbReference type="PROSITE" id="PS51645"/>
    </source>
</evidence>
<evidence type="ECO:0000256" key="2">
    <source>
        <dbReference type="ARBA" id="ARBA00022630"/>
    </source>
</evidence>
<evidence type="ECO:0000313" key="7">
    <source>
        <dbReference type="EMBL" id="MFC5286999.1"/>
    </source>
</evidence>
<organism evidence="7 8">
    <name type="scientific">Actinokineospora guangxiensis</name>
    <dbReference type="NCBI Taxonomy" id="1490288"/>
    <lineage>
        <taxon>Bacteria</taxon>
        <taxon>Bacillati</taxon>
        <taxon>Actinomycetota</taxon>
        <taxon>Actinomycetes</taxon>
        <taxon>Pseudonocardiales</taxon>
        <taxon>Pseudonocardiaceae</taxon>
        <taxon>Actinokineospora</taxon>
    </lineage>
</organism>
<dbReference type="InterPro" id="IPR005101">
    <property type="entry name" value="Cryptochr/Photolyase_FAD-bd"/>
</dbReference>
<dbReference type="Proteomes" id="UP001596157">
    <property type="component" value="Unassembled WGS sequence"/>
</dbReference>
<evidence type="ECO:0000256" key="5">
    <source>
        <dbReference type="RuleBase" id="RU004182"/>
    </source>
</evidence>